<evidence type="ECO:0000313" key="2">
    <source>
        <dbReference type="EMBL" id="SNT39395.1"/>
    </source>
</evidence>
<dbReference type="EMBL" id="FZPD01000008">
    <property type="protein sequence ID" value="SNT39395.1"/>
    <property type="molecule type" value="Genomic_DNA"/>
</dbReference>
<organism evidence="2 3">
    <name type="scientific">Ekhidna lutea</name>
    <dbReference type="NCBI Taxonomy" id="447679"/>
    <lineage>
        <taxon>Bacteria</taxon>
        <taxon>Pseudomonadati</taxon>
        <taxon>Bacteroidota</taxon>
        <taxon>Cytophagia</taxon>
        <taxon>Cytophagales</taxon>
        <taxon>Reichenbachiellaceae</taxon>
        <taxon>Ekhidna</taxon>
    </lineage>
</organism>
<dbReference type="InterPro" id="IPR036388">
    <property type="entry name" value="WH-like_DNA-bd_sf"/>
</dbReference>
<reference evidence="2 3" key="1">
    <citation type="submission" date="2017-06" db="EMBL/GenBank/DDBJ databases">
        <authorList>
            <person name="Kim H.J."/>
            <person name="Triplett B.A."/>
        </authorList>
    </citation>
    <scope>NUCLEOTIDE SEQUENCE [LARGE SCALE GENOMIC DNA]</scope>
    <source>
        <strain evidence="2 3">DSM 19307</strain>
    </source>
</reference>
<feature type="domain" description="Transcription regulator PadR N-terminal" evidence="1">
    <location>
        <begin position="21"/>
        <end position="88"/>
    </location>
</feature>
<dbReference type="OrthoDB" id="129273at2"/>
<dbReference type="AlphaFoldDB" id="A0A239M9I1"/>
<dbReference type="InterPro" id="IPR005149">
    <property type="entry name" value="Tscrpt_reg_PadR_N"/>
</dbReference>
<evidence type="ECO:0000313" key="3">
    <source>
        <dbReference type="Proteomes" id="UP000198393"/>
    </source>
</evidence>
<name>A0A239M9I1_EKHLU</name>
<dbReference type="Pfam" id="PF03551">
    <property type="entry name" value="PadR"/>
    <property type="match status" value="1"/>
</dbReference>
<dbReference type="Proteomes" id="UP000198393">
    <property type="component" value="Unassembled WGS sequence"/>
</dbReference>
<sequence>MKGQHLGELEELTLITTAILGESYTVSIVNEVKESTGRNLTLSAVHTVLVRLEKKGFLKSFMGGATNERGGRRRRLYKITASGYAAMNEAKQLRTQLWDKVPALTFEFSRS</sequence>
<proteinExistence type="predicted"/>
<protein>
    <submittedName>
        <fullName evidence="2">Transcriptional regulator PadR-like family protein</fullName>
    </submittedName>
</protein>
<dbReference type="InterPro" id="IPR036390">
    <property type="entry name" value="WH_DNA-bd_sf"/>
</dbReference>
<gene>
    <name evidence="2" type="ORF">SAMN05421640_3738</name>
</gene>
<dbReference type="RefSeq" id="WP_089358403.1">
    <property type="nucleotide sequence ID" value="NZ_FZPD01000008.1"/>
</dbReference>
<dbReference type="SUPFAM" id="SSF46785">
    <property type="entry name" value="Winged helix' DNA-binding domain"/>
    <property type="match status" value="1"/>
</dbReference>
<dbReference type="Gene3D" id="1.10.10.10">
    <property type="entry name" value="Winged helix-like DNA-binding domain superfamily/Winged helix DNA-binding domain"/>
    <property type="match status" value="1"/>
</dbReference>
<evidence type="ECO:0000259" key="1">
    <source>
        <dbReference type="Pfam" id="PF03551"/>
    </source>
</evidence>
<keyword evidence="3" id="KW-1185">Reference proteome</keyword>
<accession>A0A239M9I1</accession>